<dbReference type="PANTHER" id="PTHR34039:SF1">
    <property type="entry name" value="UPF0102 PROTEIN YRAN"/>
    <property type="match status" value="1"/>
</dbReference>
<keyword evidence="3" id="KW-0378">Hydrolase</keyword>
<dbReference type="RefSeq" id="WP_283444240.1">
    <property type="nucleotide sequence ID" value="NZ_FXUL01000019.1"/>
</dbReference>
<dbReference type="NCBIfam" id="NF009154">
    <property type="entry name" value="PRK12497.3-3"/>
    <property type="match status" value="1"/>
</dbReference>
<dbReference type="InterPro" id="IPR011856">
    <property type="entry name" value="tRNA_endonuc-like_dom_sf"/>
</dbReference>
<dbReference type="NCBIfam" id="TIGR00252">
    <property type="entry name" value="YraN family protein"/>
    <property type="match status" value="1"/>
</dbReference>
<dbReference type="HAMAP" id="MF_00048">
    <property type="entry name" value="UPF0102"/>
    <property type="match status" value="1"/>
</dbReference>
<gene>
    <name evidence="3" type="ORF">SAMN06295970_11947</name>
</gene>
<proteinExistence type="inferred from homology"/>
<comment type="caution">
    <text evidence="3">The sequence shown here is derived from an EMBL/GenBank/DDBJ whole genome shotgun (WGS) entry which is preliminary data.</text>
</comment>
<evidence type="ECO:0000313" key="4">
    <source>
        <dbReference type="Proteomes" id="UP001158049"/>
    </source>
</evidence>
<dbReference type="Pfam" id="PF02021">
    <property type="entry name" value="UPF0102"/>
    <property type="match status" value="1"/>
</dbReference>
<dbReference type="Proteomes" id="UP001158049">
    <property type="component" value="Unassembled WGS sequence"/>
</dbReference>
<reference evidence="3 4" key="1">
    <citation type="submission" date="2017-05" db="EMBL/GenBank/DDBJ databases">
        <authorList>
            <person name="Varghese N."/>
            <person name="Submissions S."/>
        </authorList>
    </citation>
    <scope>NUCLEOTIDE SEQUENCE [LARGE SCALE GENOMIC DNA]</scope>
    <source>
        <strain evidence="3 4">DSM 26001</strain>
    </source>
</reference>
<comment type="similarity">
    <text evidence="1 2">Belongs to the UPF0102 family.</text>
</comment>
<keyword evidence="4" id="KW-1185">Reference proteome</keyword>
<dbReference type="Gene3D" id="3.40.1350.10">
    <property type="match status" value="1"/>
</dbReference>
<evidence type="ECO:0000313" key="3">
    <source>
        <dbReference type="EMBL" id="SMP73279.1"/>
    </source>
</evidence>
<keyword evidence="3" id="KW-0255">Endonuclease</keyword>
<dbReference type="SUPFAM" id="SSF52980">
    <property type="entry name" value="Restriction endonuclease-like"/>
    <property type="match status" value="1"/>
</dbReference>
<dbReference type="NCBIfam" id="NF009150">
    <property type="entry name" value="PRK12497.1-3"/>
    <property type="match status" value="1"/>
</dbReference>
<dbReference type="GO" id="GO:0004519">
    <property type="term" value="F:endonuclease activity"/>
    <property type="evidence" value="ECO:0007669"/>
    <property type="project" value="UniProtKB-KW"/>
</dbReference>
<dbReference type="InterPro" id="IPR011335">
    <property type="entry name" value="Restrct_endonuc-II-like"/>
</dbReference>
<accession>A0ABY1QKB6</accession>
<evidence type="ECO:0000256" key="2">
    <source>
        <dbReference type="HAMAP-Rule" id="MF_00048"/>
    </source>
</evidence>
<name>A0ABY1QKB6_9BURK</name>
<evidence type="ECO:0000256" key="1">
    <source>
        <dbReference type="ARBA" id="ARBA00006738"/>
    </source>
</evidence>
<dbReference type="InterPro" id="IPR003509">
    <property type="entry name" value="UPF0102_YraN-like"/>
</dbReference>
<dbReference type="PANTHER" id="PTHR34039">
    <property type="entry name" value="UPF0102 PROTEIN YRAN"/>
    <property type="match status" value="1"/>
</dbReference>
<organism evidence="3 4">
    <name type="scientific">Noviherbaspirillum suwonense</name>
    <dbReference type="NCBI Taxonomy" id="1224511"/>
    <lineage>
        <taxon>Bacteria</taxon>
        <taxon>Pseudomonadati</taxon>
        <taxon>Pseudomonadota</taxon>
        <taxon>Betaproteobacteria</taxon>
        <taxon>Burkholderiales</taxon>
        <taxon>Oxalobacteraceae</taxon>
        <taxon>Noviherbaspirillum</taxon>
    </lineage>
</organism>
<keyword evidence="3" id="KW-0540">Nuclease</keyword>
<protein>
    <recommendedName>
        <fullName evidence="2">UPF0102 protein SAMN06295970_11947</fullName>
    </recommendedName>
</protein>
<dbReference type="EMBL" id="FXUL01000019">
    <property type="protein sequence ID" value="SMP73279.1"/>
    <property type="molecule type" value="Genomic_DNA"/>
</dbReference>
<sequence length="120" mass="12812">MKDGATRTARQLAGDAGEDAALAHLQEQGLVLVERNFSCRGGELDLVMRDGATVVFVEVRRRASGAFGGAAATIGRAKQARLQAAANTWLQRYRMPPACRFDVVAIDGGVLSWLRNAIVG</sequence>